<dbReference type="STRING" id="7574.A0A1S3ICL4"/>
<protein>
    <submittedName>
        <fullName evidence="7">DDB1- and CUL4-associated factor 10 isoform X1</fullName>
    </submittedName>
</protein>
<evidence type="ECO:0000313" key="7">
    <source>
        <dbReference type="RefSeq" id="XP_013396000.1"/>
    </source>
</evidence>
<feature type="repeat" description="WD" evidence="4">
    <location>
        <begin position="101"/>
        <end position="134"/>
    </location>
</feature>
<dbReference type="GeneID" id="106163077"/>
<dbReference type="SMART" id="SM00320">
    <property type="entry name" value="WD40"/>
    <property type="match status" value="5"/>
</dbReference>
<dbReference type="RefSeq" id="XP_013396000.1">
    <property type="nucleotide sequence ID" value="XM_013540546.1"/>
</dbReference>
<feature type="compositionally biased region" description="Polar residues" evidence="5">
    <location>
        <begin position="500"/>
        <end position="517"/>
    </location>
</feature>
<feature type="compositionally biased region" description="Polar residues" evidence="5">
    <location>
        <begin position="524"/>
        <end position="549"/>
    </location>
</feature>
<dbReference type="InterPro" id="IPR015943">
    <property type="entry name" value="WD40/YVTN_repeat-like_dom_sf"/>
</dbReference>
<feature type="compositionally biased region" description="Polar residues" evidence="5">
    <location>
        <begin position="557"/>
        <end position="568"/>
    </location>
</feature>
<dbReference type="KEGG" id="lak:106163077"/>
<dbReference type="InterPro" id="IPR039085">
    <property type="entry name" value="DCA10"/>
</dbReference>
<feature type="compositionally biased region" description="Basic and acidic residues" evidence="5">
    <location>
        <begin position="595"/>
        <end position="611"/>
    </location>
</feature>
<dbReference type="FunFam" id="2.130.10.10:FF:000661">
    <property type="entry name" value="Uncharacterized protein, isoform A"/>
    <property type="match status" value="1"/>
</dbReference>
<dbReference type="PANTHER" id="PTHR14588">
    <property type="entry name" value="DDB1- AND CUL4-ASSOCIATED FACTOR 10"/>
    <property type="match status" value="1"/>
</dbReference>
<dbReference type="InterPro" id="IPR036322">
    <property type="entry name" value="WD40_repeat_dom_sf"/>
</dbReference>
<evidence type="ECO:0000256" key="3">
    <source>
        <dbReference type="ARBA" id="ARBA00022737"/>
    </source>
</evidence>
<dbReference type="PROSITE" id="PS50294">
    <property type="entry name" value="WD_REPEATS_REGION"/>
    <property type="match status" value="1"/>
</dbReference>
<evidence type="ECO:0000256" key="1">
    <source>
        <dbReference type="ARBA" id="ARBA00005903"/>
    </source>
</evidence>
<dbReference type="GO" id="GO:0080008">
    <property type="term" value="C:Cul4-RING E3 ubiquitin ligase complex"/>
    <property type="evidence" value="ECO:0007669"/>
    <property type="project" value="TreeGrafter"/>
</dbReference>
<evidence type="ECO:0000256" key="5">
    <source>
        <dbReference type="SAM" id="MobiDB-lite"/>
    </source>
</evidence>
<proteinExistence type="inferred from homology"/>
<dbReference type="InterPro" id="IPR001680">
    <property type="entry name" value="WD40_rpt"/>
</dbReference>
<dbReference type="PANTHER" id="PTHR14588:SF2">
    <property type="entry name" value="DDB1- AND CUL4-ASSOCIATED FACTOR 10"/>
    <property type="match status" value="1"/>
</dbReference>
<sequence length="776" mass="86845">MGSTAGDIFMPWNFVFRRETGRSKDFRRDQIRPRDRLNTDIYSSYQSANCWDPTKTKDHTRHGGVFNFDFSKDGSILVAACERKSLLMFDPLNQQLISYKDNAHEDCVNFVRFLDNRTFATCSDDTTIALWDTRYLKNKVRTLRGHSNWVKNIEYASDQGLLVTSGFDGSIYTWDINKYSESAVEYQRVFHTSSLMRSRLTPDGTKLVIATAGGYLMVIHDLDLTTLASDLRGFKPNMYRLMQMSRSPIRQGYMYNRVFEGERNRVELISDFPEGDDAEMISSLQIHPQGWCALSRNSSGDENSEWSCIHDIQDKDQEKFREEEEEREENQSHDGGDSNDGEEEDETEGLISARTHRSSMTVTLPGATSSSRAENPRSSSPSFMLSISVDNSNLPYSQQFGSDSSDQPGRSPGWRPDEEEDEDAPSGENAQASQQEQENSAHLAQEEGEEIPLPFTGVYLRRGAQRRRLTRSPAFSSGLSALATGEDAVANDLYQMTRSAGTSGLQNSHSASSNIVSPTPRDVSLSSSYLERQNTERGSLSVRPETTTGAEAAGHPASTSGGRSLRNRNFSDSRTTEANNTGVFPLPSTSSNASDESREVQNDNDTGHNDSDDHDEPSTSTGVRWRHQSRNSPHYTESVTFVIRSGAQHIERTLLFLGGKKNKASVNTPEIHQNIPRLTHFKEEPAVGRGFIKELCFSSDGRIICSPYSFGIRLLAFNDHCSEMCDTVPTSPMQLYEVKANISHSNIVVSTKFSPTHHLLVSGCLNGRICFHQPRF</sequence>
<feature type="compositionally biased region" description="Low complexity" evidence="5">
    <location>
        <begin position="428"/>
        <end position="441"/>
    </location>
</feature>
<dbReference type="InterPro" id="IPR019775">
    <property type="entry name" value="WD40_repeat_CS"/>
</dbReference>
<dbReference type="OrthoDB" id="20669at2759"/>
<dbReference type="PROSITE" id="PS50082">
    <property type="entry name" value="WD_REPEATS_2"/>
    <property type="match status" value="2"/>
</dbReference>
<accession>A0A1S3ICL4</accession>
<feature type="compositionally biased region" description="Acidic residues" evidence="5">
    <location>
        <begin position="337"/>
        <end position="348"/>
    </location>
</feature>
<feature type="compositionally biased region" description="Basic and acidic residues" evidence="5">
    <location>
        <begin position="311"/>
        <end position="322"/>
    </location>
</feature>
<name>A0A1S3ICL4_LINAN</name>
<evidence type="ECO:0000256" key="2">
    <source>
        <dbReference type="ARBA" id="ARBA00022574"/>
    </source>
</evidence>
<organism evidence="6 7">
    <name type="scientific">Lingula anatina</name>
    <name type="common">Brachiopod</name>
    <name type="synonym">Lingula unguis</name>
    <dbReference type="NCBI Taxonomy" id="7574"/>
    <lineage>
        <taxon>Eukaryota</taxon>
        <taxon>Metazoa</taxon>
        <taxon>Spiralia</taxon>
        <taxon>Lophotrochozoa</taxon>
        <taxon>Brachiopoda</taxon>
        <taxon>Linguliformea</taxon>
        <taxon>Lingulata</taxon>
        <taxon>Lingulida</taxon>
        <taxon>Linguloidea</taxon>
        <taxon>Lingulidae</taxon>
        <taxon>Lingula</taxon>
    </lineage>
</organism>
<feature type="compositionally biased region" description="Polar residues" evidence="5">
    <location>
        <begin position="358"/>
        <end position="368"/>
    </location>
</feature>
<feature type="repeat" description="WD" evidence="4">
    <location>
        <begin position="143"/>
        <end position="184"/>
    </location>
</feature>
<dbReference type="Gene3D" id="2.130.10.10">
    <property type="entry name" value="YVTN repeat-like/Quinoprotein amine dehydrogenase"/>
    <property type="match status" value="1"/>
</dbReference>
<dbReference type="AlphaFoldDB" id="A0A1S3ICL4"/>
<feature type="compositionally biased region" description="Polar residues" evidence="5">
    <location>
        <begin position="576"/>
        <end position="594"/>
    </location>
</feature>
<feature type="region of interest" description="Disordered" evidence="5">
    <location>
        <begin position="500"/>
        <end position="631"/>
    </location>
</feature>
<dbReference type="InParanoid" id="A0A1S3ICL4"/>
<feature type="compositionally biased region" description="Polar residues" evidence="5">
    <location>
        <begin position="383"/>
        <end position="408"/>
    </location>
</feature>
<reference evidence="7" key="1">
    <citation type="submission" date="2025-08" db="UniProtKB">
        <authorList>
            <consortium name="RefSeq"/>
        </authorList>
    </citation>
    <scope>IDENTIFICATION</scope>
    <source>
        <tissue evidence="7">Gonads</tissue>
    </source>
</reference>
<dbReference type="Proteomes" id="UP000085678">
    <property type="component" value="Unplaced"/>
</dbReference>
<dbReference type="SUPFAM" id="SSF50978">
    <property type="entry name" value="WD40 repeat-like"/>
    <property type="match status" value="1"/>
</dbReference>
<keyword evidence="3" id="KW-0677">Repeat</keyword>
<evidence type="ECO:0000313" key="6">
    <source>
        <dbReference type="Proteomes" id="UP000085678"/>
    </source>
</evidence>
<keyword evidence="6" id="KW-1185">Reference proteome</keyword>
<dbReference type="Pfam" id="PF00400">
    <property type="entry name" value="WD40"/>
    <property type="match status" value="3"/>
</dbReference>
<feature type="compositionally biased region" description="Low complexity" evidence="5">
    <location>
        <begin position="369"/>
        <end position="382"/>
    </location>
</feature>
<dbReference type="FunCoup" id="A0A1S3ICL4">
    <property type="interactions" value="642"/>
</dbReference>
<evidence type="ECO:0000256" key="4">
    <source>
        <dbReference type="PROSITE-ProRule" id="PRU00221"/>
    </source>
</evidence>
<dbReference type="OMA" id="IVWHQPV"/>
<keyword evidence="2 4" id="KW-0853">WD repeat</keyword>
<dbReference type="PROSITE" id="PS00678">
    <property type="entry name" value="WD_REPEATS_1"/>
    <property type="match status" value="1"/>
</dbReference>
<gene>
    <name evidence="7" type="primary">LOC106163077</name>
</gene>
<comment type="similarity">
    <text evidence="1">Belongs to the WD repeat DCAF10 family.</text>
</comment>
<feature type="region of interest" description="Disordered" evidence="5">
    <location>
        <begin position="303"/>
        <end position="450"/>
    </location>
</feature>